<comment type="caution">
    <text evidence="2">The sequence shown here is derived from an EMBL/GenBank/DDBJ whole genome shotgun (WGS) entry which is preliminary data.</text>
</comment>
<name>A0ABP8LVW7_9BACT</name>
<dbReference type="RefSeq" id="WP_345160676.1">
    <property type="nucleotide sequence ID" value="NZ_BAABHC010000016.1"/>
</dbReference>
<reference evidence="3" key="1">
    <citation type="journal article" date="2019" name="Int. J. Syst. Evol. Microbiol.">
        <title>The Global Catalogue of Microorganisms (GCM) 10K type strain sequencing project: providing services to taxonomists for standard genome sequencing and annotation.</title>
        <authorList>
            <consortium name="The Broad Institute Genomics Platform"/>
            <consortium name="The Broad Institute Genome Sequencing Center for Infectious Disease"/>
            <person name="Wu L."/>
            <person name="Ma J."/>
        </authorList>
    </citation>
    <scope>NUCLEOTIDE SEQUENCE [LARGE SCALE GENOMIC DNA]</scope>
    <source>
        <strain evidence="3">JCM 17926</strain>
    </source>
</reference>
<organism evidence="2 3">
    <name type="scientific">Pontibacter saemangeumensis</name>
    <dbReference type="NCBI Taxonomy" id="1084525"/>
    <lineage>
        <taxon>Bacteria</taxon>
        <taxon>Pseudomonadati</taxon>
        <taxon>Bacteroidota</taxon>
        <taxon>Cytophagia</taxon>
        <taxon>Cytophagales</taxon>
        <taxon>Hymenobacteraceae</taxon>
        <taxon>Pontibacter</taxon>
    </lineage>
</organism>
<gene>
    <name evidence="2" type="ORF">GCM10023188_33450</name>
</gene>
<keyword evidence="3" id="KW-1185">Reference proteome</keyword>
<feature type="chain" id="PRO_5046926493" evidence="1">
    <location>
        <begin position="18"/>
        <end position="198"/>
    </location>
</feature>
<evidence type="ECO:0000313" key="3">
    <source>
        <dbReference type="Proteomes" id="UP001500552"/>
    </source>
</evidence>
<keyword evidence="1" id="KW-0732">Signal</keyword>
<protein>
    <submittedName>
        <fullName evidence="2">Uncharacterized protein</fullName>
    </submittedName>
</protein>
<dbReference type="Proteomes" id="UP001500552">
    <property type="component" value="Unassembled WGS sequence"/>
</dbReference>
<evidence type="ECO:0000313" key="2">
    <source>
        <dbReference type="EMBL" id="GAA4438261.1"/>
    </source>
</evidence>
<proteinExistence type="predicted"/>
<dbReference type="EMBL" id="BAABHC010000016">
    <property type="protein sequence ID" value="GAA4438261.1"/>
    <property type="molecule type" value="Genomic_DNA"/>
</dbReference>
<feature type="signal peptide" evidence="1">
    <location>
        <begin position="1"/>
        <end position="17"/>
    </location>
</feature>
<dbReference type="PROSITE" id="PS51257">
    <property type="entry name" value="PROKAR_LIPOPROTEIN"/>
    <property type="match status" value="1"/>
</dbReference>
<sequence length="198" mass="22291">MNKTVLKLFTVMLFAAAGLTSCEKCGNVLITEPTPEDSEWLVYKLNDTTAFQTETADIVRYTRTGIYAQNVPGEGFSMEDECIDQIDVQVRTVMEDVQNVQPYLGTRILSKPDDLVVEVAVGENVNDKAVEIGVWEIDENNPSYDSLAVNDKMYYDVFEVNPENTKANSISQILYNKEFGFLSVSFYSGKKLERIPVQ</sequence>
<accession>A0ABP8LVW7</accession>
<evidence type="ECO:0000256" key="1">
    <source>
        <dbReference type="SAM" id="SignalP"/>
    </source>
</evidence>